<keyword evidence="6" id="KW-1133">Transmembrane helix</keyword>
<dbReference type="AlphaFoldDB" id="A0AAV9AX89"/>
<keyword evidence="4" id="KW-0539">Nucleus</keyword>
<feature type="compositionally biased region" description="Basic and acidic residues" evidence="5">
    <location>
        <begin position="582"/>
        <end position="593"/>
    </location>
</feature>
<name>A0AAV9AX89_ACOGR</name>
<dbReference type="PANTHER" id="PTHR47252:SF4">
    <property type="entry name" value="GLYCOSYLTRANSFERASE"/>
    <property type="match status" value="1"/>
</dbReference>
<protein>
    <submittedName>
        <fullName evidence="8">NAC domain-containing protein 74</fullName>
    </submittedName>
</protein>
<organism evidence="8 9">
    <name type="scientific">Acorus gramineus</name>
    <name type="common">Dwarf sweet flag</name>
    <dbReference type="NCBI Taxonomy" id="55184"/>
    <lineage>
        <taxon>Eukaryota</taxon>
        <taxon>Viridiplantae</taxon>
        <taxon>Streptophyta</taxon>
        <taxon>Embryophyta</taxon>
        <taxon>Tracheophyta</taxon>
        <taxon>Spermatophyta</taxon>
        <taxon>Magnoliopsida</taxon>
        <taxon>Liliopsida</taxon>
        <taxon>Acoraceae</taxon>
        <taxon>Acorus</taxon>
    </lineage>
</organism>
<dbReference type="Pfam" id="PF16994">
    <property type="entry name" value="Glyco_trans_4_5"/>
    <property type="match status" value="1"/>
</dbReference>
<keyword evidence="1" id="KW-0805">Transcription regulation</keyword>
<feature type="region of interest" description="Disordered" evidence="5">
    <location>
        <begin position="824"/>
        <end position="858"/>
    </location>
</feature>
<evidence type="ECO:0000256" key="1">
    <source>
        <dbReference type="ARBA" id="ARBA00023015"/>
    </source>
</evidence>
<gene>
    <name evidence="8" type="ORF">QJS04_geneDACA005103</name>
</gene>
<dbReference type="PANTHER" id="PTHR47252">
    <property type="entry name" value="GLYCOSYLTRANSFERASE"/>
    <property type="match status" value="1"/>
</dbReference>
<feature type="region of interest" description="Disordered" evidence="5">
    <location>
        <begin position="758"/>
        <end position="783"/>
    </location>
</feature>
<dbReference type="Proteomes" id="UP001179952">
    <property type="component" value="Unassembled WGS sequence"/>
</dbReference>
<dbReference type="CDD" id="cd03801">
    <property type="entry name" value="GT4_PimA-like"/>
    <property type="match status" value="1"/>
</dbReference>
<keyword evidence="9" id="KW-1185">Reference proteome</keyword>
<dbReference type="Gene3D" id="3.40.50.720">
    <property type="entry name" value="NAD(P)-binding Rossmann-like Domain"/>
    <property type="match status" value="1"/>
</dbReference>
<dbReference type="InterPro" id="IPR036291">
    <property type="entry name" value="NAD(P)-bd_dom_sf"/>
</dbReference>
<keyword evidence="6" id="KW-0812">Transmembrane</keyword>
<proteinExistence type="predicted"/>
<dbReference type="SUPFAM" id="SSF53756">
    <property type="entry name" value="UDP-Glycosyltransferase/glycogen phosphorylase"/>
    <property type="match status" value="1"/>
</dbReference>
<dbReference type="InterPro" id="IPR041693">
    <property type="entry name" value="Glyco_trans_4_5"/>
</dbReference>
<feature type="region of interest" description="Disordered" evidence="5">
    <location>
        <begin position="582"/>
        <end position="630"/>
    </location>
</feature>
<evidence type="ECO:0000256" key="2">
    <source>
        <dbReference type="ARBA" id="ARBA00023125"/>
    </source>
</evidence>
<evidence type="ECO:0000256" key="6">
    <source>
        <dbReference type="SAM" id="Phobius"/>
    </source>
</evidence>
<evidence type="ECO:0000256" key="3">
    <source>
        <dbReference type="ARBA" id="ARBA00023163"/>
    </source>
</evidence>
<feature type="domain" description="NAC" evidence="7">
    <location>
        <begin position="539"/>
        <end position="586"/>
    </location>
</feature>
<dbReference type="InterPro" id="IPR003441">
    <property type="entry name" value="NAC-dom"/>
</dbReference>
<dbReference type="Pfam" id="PF02365">
    <property type="entry name" value="NAM"/>
    <property type="match status" value="1"/>
</dbReference>
<comment type="caution">
    <text evidence="8">The sequence shown here is derived from an EMBL/GenBank/DDBJ whole genome shotgun (WGS) entry which is preliminary data.</text>
</comment>
<keyword evidence="6" id="KW-0472">Membrane</keyword>
<reference evidence="8" key="1">
    <citation type="journal article" date="2023" name="Nat. Commun.">
        <title>Diploid and tetraploid genomes of Acorus and the evolution of monocots.</title>
        <authorList>
            <person name="Ma L."/>
            <person name="Liu K.W."/>
            <person name="Li Z."/>
            <person name="Hsiao Y.Y."/>
            <person name="Qi Y."/>
            <person name="Fu T."/>
            <person name="Tang G.D."/>
            <person name="Zhang D."/>
            <person name="Sun W.H."/>
            <person name="Liu D.K."/>
            <person name="Li Y."/>
            <person name="Chen G.Z."/>
            <person name="Liu X.D."/>
            <person name="Liao X.Y."/>
            <person name="Jiang Y.T."/>
            <person name="Yu X."/>
            <person name="Hao Y."/>
            <person name="Huang J."/>
            <person name="Zhao X.W."/>
            <person name="Ke S."/>
            <person name="Chen Y.Y."/>
            <person name="Wu W.L."/>
            <person name="Hsu J.L."/>
            <person name="Lin Y.F."/>
            <person name="Huang M.D."/>
            <person name="Li C.Y."/>
            <person name="Huang L."/>
            <person name="Wang Z.W."/>
            <person name="Zhao X."/>
            <person name="Zhong W.Y."/>
            <person name="Peng D.H."/>
            <person name="Ahmad S."/>
            <person name="Lan S."/>
            <person name="Zhang J.S."/>
            <person name="Tsai W.C."/>
            <person name="Van de Peer Y."/>
            <person name="Liu Z.J."/>
        </authorList>
    </citation>
    <scope>NUCLEOTIDE SEQUENCE</scope>
    <source>
        <strain evidence="8">SCP</strain>
    </source>
</reference>
<dbReference type="Gene3D" id="2.170.150.80">
    <property type="entry name" value="NAC domain"/>
    <property type="match status" value="1"/>
</dbReference>
<evidence type="ECO:0000313" key="8">
    <source>
        <dbReference type="EMBL" id="KAK1268766.1"/>
    </source>
</evidence>
<evidence type="ECO:0000256" key="5">
    <source>
        <dbReference type="SAM" id="MobiDB-lite"/>
    </source>
</evidence>
<feature type="transmembrane region" description="Helical" evidence="6">
    <location>
        <begin position="866"/>
        <end position="885"/>
    </location>
</feature>
<feature type="transmembrane region" description="Helical" evidence="6">
    <location>
        <begin position="16"/>
        <end position="39"/>
    </location>
</feature>
<evidence type="ECO:0000313" key="9">
    <source>
        <dbReference type="Proteomes" id="UP001179952"/>
    </source>
</evidence>
<dbReference type="EMBL" id="JAUJYN010000006">
    <property type="protein sequence ID" value="KAK1268766.1"/>
    <property type="molecule type" value="Genomic_DNA"/>
</dbReference>
<evidence type="ECO:0000259" key="7">
    <source>
        <dbReference type="PROSITE" id="PS51005"/>
    </source>
</evidence>
<dbReference type="GO" id="GO:0006355">
    <property type="term" value="P:regulation of DNA-templated transcription"/>
    <property type="evidence" value="ECO:0007669"/>
    <property type="project" value="InterPro"/>
</dbReference>
<reference evidence="8" key="2">
    <citation type="submission" date="2023-06" db="EMBL/GenBank/DDBJ databases">
        <authorList>
            <person name="Ma L."/>
            <person name="Liu K.-W."/>
            <person name="Li Z."/>
            <person name="Hsiao Y.-Y."/>
            <person name="Qi Y."/>
            <person name="Fu T."/>
            <person name="Tang G."/>
            <person name="Zhang D."/>
            <person name="Sun W.-H."/>
            <person name="Liu D.-K."/>
            <person name="Li Y."/>
            <person name="Chen G.-Z."/>
            <person name="Liu X.-D."/>
            <person name="Liao X.-Y."/>
            <person name="Jiang Y.-T."/>
            <person name="Yu X."/>
            <person name="Hao Y."/>
            <person name="Huang J."/>
            <person name="Zhao X.-W."/>
            <person name="Ke S."/>
            <person name="Chen Y.-Y."/>
            <person name="Wu W.-L."/>
            <person name="Hsu J.-L."/>
            <person name="Lin Y.-F."/>
            <person name="Huang M.-D."/>
            <person name="Li C.-Y."/>
            <person name="Huang L."/>
            <person name="Wang Z.-W."/>
            <person name="Zhao X."/>
            <person name="Zhong W.-Y."/>
            <person name="Peng D.-H."/>
            <person name="Ahmad S."/>
            <person name="Lan S."/>
            <person name="Zhang J.-S."/>
            <person name="Tsai W.-C."/>
            <person name="Van De Peer Y."/>
            <person name="Liu Z.-J."/>
        </authorList>
    </citation>
    <scope>NUCLEOTIDE SEQUENCE</scope>
    <source>
        <strain evidence="8">SCP</strain>
        <tissue evidence="8">Leaves</tissue>
    </source>
</reference>
<keyword evidence="3" id="KW-0804">Transcription</keyword>
<feature type="compositionally biased region" description="Polar residues" evidence="5">
    <location>
        <begin position="758"/>
        <end position="771"/>
    </location>
</feature>
<dbReference type="GO" id="GO:0003677">
    <property type="term" value="F:DNA binding"/>
    <property type="evidence" value="ECO:0007669"/>
    <property type="project" value="UniProtKB-KW"/>
</dbReference>
<keyword evidence="2" id="KW-0238">DNA-binding</keyword>
<feature type="compositionally biased region" description="Basic and acidic residues" evidence="5">
    <location>
        <begin position="828"/>
        <end position="839"/>
    </location>
</feature>
<dbReference type="Gene3D" id="3.40.50.2000">
    <property type="entry name" value="Glycogen Phosphorylase B"/>
    <property type="match status" value="2"/>
</dbReference>
<sequence length="894" mass="99967">MAKPTVGWGPRLQTKWLLLFLLAVFSVSTGILLVFRSVFEPPCDVRSDRAQPLAPSRIGTSMESPLGFMKSKLVLMVSHELSLSGGPLLLMELAFLLRGVGARVVWITNQKPTETSEVVRSLERKMFDRGVQVFAARGQEAVDTALKADLVVLNTAVAGKWLDAVLKDDVSRVLPKVLWWIHEMRGHYFKVEYVKHLPFVAGAMIDSHTTAMYWKNRTRERLGIEMPHTYVVHLGNSKELMKVAEDNVARTVLREHVRESLGVRQEDLLFAIINSVSRGKGQDLFLQAFHESLQMIQDQKLQIPSIHAVVVGSDMNAQTKFENELRDFVSRKGIQDRVHFVNKTLTVAPYLAAIDVLIQNSQGTAAGGTTEIVVDGTTGLLHPAGKDGVSPLAKNIVKLATHVEQRLTMGRRGYERVKERFMEEHMANRIAYVSGTCKDPVKKKELEEIGLDLLYRHEESLRSVLSCGNLQWLCYLSSTSVYGDCSGAYVDENYPANPLSELAKARLSAEEGWLKLTHSLGVEIFGRMAVLNFLVLDSLPLGFGFHPTDAELISHYLKNKILGQNMDVEVIPEIDIYKHEPWDLPDENSHLPEEDPPSPPKVLDPTLEMVKEEPPSPPKVLNPSQSAVADPAWPEVSNPNLPEVVDDYEAWCNELLYVDIDKTYLTGDSNIKFQAPVVDNVPSPKQDMGGYVSEPNHQLDIYASSNELPFLPAYTYLEMPGGVEFSPFMTEEHSVNSYLFDNGFNMDDVLTAADLQSPTHANNTTNDTGIQIRQRHPIPTDEEQNKRIRLQVHKSSSSVTVNQTVKFVNRDHCLRCQDNVSGPLQVKSESEPSMLDHKATSKPRQRKSASPDQVQKRASHRRCSSAVLVVTCVMGAAALTCGFLMKNAWSYRFI</sequence>
<dbReference type="PROSITE" id="PS51005">
    <property type="entry name" value="NAC"/>
    <property type="match status" value="1"/>
</dbReference>
<dbReference type="SUPFAM" id="SSF51735">
    <property type="entry name" value="NAD(P)-binding Rossmann-fold domains"/>
    <property type="match status" value="1"/>
</dbReference>
<accession>A0AAV9AX89</accession>
<evidence type="ECO:0000256" key="4">
    <source>
        <dbReference type="ARBA" id="ARBA00023242"/>
    </source>
</evidence>
<dbReference type="InterPro" id="IPR036093">
    <property type="entry name" value="NAC_dom_sf"/>
</dbReference>
<dbReference type="SUPFAM" id="SSF101941">
    <property type="entry name" value="NAC domain"/>
    <property type="match status" value="1"/>
</dbReference>